<dbReference type="EMBL" id="DYXY01000083">
    <property type="protein sequence ID" value="HJE15097.1"/>
    <property type="molecule type" value="Genomic_DNA"/>
</dbReference>
<proteinExistence type="predicted"/>
<gene>
    <name evidence="2" type="ORF">K8W17_03360</name>
</gene>
<dbReference type="Proteomes" id="UP000774947">
    <property type="component" value="Unassembled WGS sequence"/>
</dbReference>
<keyword evidence="1" id="KW-0812">Transmembrane</keyword>
<evidence type="ECO:0000256" key="1">
    <source>
        <dbReference type="SAM" id="Phobius"/>
    </source>
</evidence>
<feature type="non-terminal residue" evidence="2">
    <location>
        <position position="120"/>
    </location>
</feature>
<protein>
    <submittedName>
        <fullName evidence="2">Uncharacterized protein</fullName>
    </submittedName>
</protein>
<reference evidence="2" key="2">
    <citation type="submission" date="2021-09" db="EMBL/GenBank/DDBJ databases">
        <authorList>
            <person name="Gilroy R."/>
        </authorList>
    </citation>
    <scope>NUCLEOTIDE SEQUENCE</scope>
    <source>
        <strain evidence="2">CHK173-2119</strain>
    </source>
</reference>
<evidence type="ECO:0000313" key="3">
    <source>
        <dbReference type="Proteomes" id="UP000774947"/>
    </source>
</evidence>
<feature type="transmembrane region" description="Helical" evidence="1">
    <location>
        <begin position="63"/>
        <end position="84"/>
    </location>
</feature>
<name>A0A921B2Y2_9LACO</name>
<feature type="transmembrane region" description="Helical" evidence="1">
    <location>
        <begin position="33"/>
        <end position="51"/>
    </location>
</feature>
<keyword evidence="1" id="KW-0472">Membrane</keyword>
<keyword evidence="1" id="KW-1133">Transmembrane helix</keyword>
<evidence type="ECO:0000313" key="2">
    <source>
        <dbReference type="EMBL" id="HJE15097.1"/>
    </source>
</evidence>
<feature type="transmembrane region" description="Helical" evidence="1">
    <location>
        <begin position="9"/>
        <end position="27"/>
    </location>
</feature>
<organism evidence="2 3">
    <name type="scientific">Lapidilactobacillus dextrinicus</name>
    <dbReference type="NCBI Taxonomy" id="51664"/>
    <lineage>
        <taxon>Bacteria</taxon>
        <taxon>Bacillati</taxon>
        <taxon>Bacillota</taxon>
        <taxon>Bacilli</taxon>
        <taxon>Lactobacillales</taxon>
        <taxon>Lactobacillaceae</taxon>
        <taxon>Lapidilactobacillus</taxon>
    </lineage>
</organism>
<sequence length="120" mass="12916">MNKKNLLKLLYLIVFFVTIGSIVLFVASSGTNVFSGLLTIGLVALAALIVIKAIKQQTDKNWFLKLCAGLFYFLTAGTMLGALLSFVDHGVDQDGSIALGMCAVFFAGISYLFVGIKTNR</sequence>
<accession>A0A921B2Y2</accession>
<feature type="transmembrane region" description="Helical" evidence="1">
    <location>
        <begin position="96"/>
        <end position="114"/>
    </location>
</feature>
<reference evidence="2" key="1">
    <citation type="journal article" date="2021" name="PeerJ">
        <title>Extensive microbial diversity within the chicken gut microbiome revealed by metagenomics and culture.</title>
        <authorList>
            <person name="Gilroy R."/>
            <person name="Ravi A."/>
            <person name="Getino M."/>
            <person name="Pursley I."/>
            <person name="Horton D.L."/>
            <person name="Alikhan N.F."/>
            <person name="Baker D."/>
            <person name="Gharbi K."/>
            <person name="Hall N."/>
            <person name="Watson M."/>
            <person name="Adriaenssens E.M."/>
            <person name="Foster-Nyarko E."/>
            <person name="Jarju S."/>
            <person name="Secka A."/>
            <person name="Antonio M."/>
            <person name="Oren A."/>
            <person name="Chaudhuri R.R."/>
            <person name="La Ragione R."/>
            <person name="Hildebrand F."/>
            <person name="Pallen M.J."/>
        </authorList>
    </citation>
    <scope>NUCLEOTIDE SEQUENCE</scope>
    <source>
        <strain evidence="2">CHK173-2119</strain>
    </source>
</reference>
<dbReference type="AlphaFoldDB" id="A0A921B2Y2"/>
<comment type="caution">
    <text evidence="2">The sequence shown here is derived from an EMBL/GenBank/DDBJ whole genome shotgun (WGS) entry which is preliminary data.</text>
</comment>